<evidence type="ECO:0000256" key="7">
    <source>
        <dbReference type="ARBA" id="ARBA00023053"/>
    </source>
</evidence>
<dbReference type="EMBL" id="JABDTM020024671">
    <property type="protein sequence ID" value="KAH0814068.1"/>
    <property type="molecule type" value="Genomic_DNA"/>
</dbReference>
<organism evidence="15 16">
    <name type="scientific">Tenebrio molitor</name>
    <name type="common">Yellow mealworm beetle</name>
    <dbReference type="NCBI Taxonomy" id="7067"/>
    <lineage>
        <taxon>Eukaryota</taxon>
        <taxon>Metazoa</taxon>
        <taxon>Ecdysozoa</taxon>
        <taxon>Arthropoda</taxon>
        <taxon>Hexapoda</taxon>
        <taxon>Insecta</taxon>
        <taxon>Pterygota</taxon>
        <taxon>Neoptera</taxon>
        <taxon>Endopterygota</taxon>
        <taxon>Coleoptera</taxon>
        <taxon>Polyphaga</taxon>
        <taxon>Cucujiformia</taxon>
        <taxon>Tenebrionidae</taxon>
        <taxon>Tenebrio</taxon>
    </lineage>
</organism>
<evidence type="ECO:0000256" key="5">
    <source>
        <dbReference type="ARBA" id="ARBA00022692"/>
    </source>
</evidence>
<comment type="similarity">
    <text evidence="2 13">Belongs to the amiloride-sensitive sodium channel (TC 1.A.6) family.</text>
</comment>
<dbReference type="SUPFAM" id="SSF50978">
    <property type="entry name" value="WD40 repeat-like"/>
    <property type="match status" value="1"/>
</dbReference>
<dbReference type="PANTHER" id="PTHR11690:SF288">
    <property type="entry name" value="AMILORIDE-SENSITIVE NA+ CHANNEL-RELATED"/>
    <property type="match status" value="1"/>
</dbReference>
<sequence length="1029" mass="117876">MQPTIHCNKKPDIEAAITDVADVDKEAPFINYAKIRYNRINYQNALRNILLPLDVKVLNFFPPKISIPDKIVSQTDQVWPVKPRKKPVIGPPEVVLDMPHFDSNISLGHHVADWSSKNCLATIFENEVHMWYPESEFLRAATDTQRRVQHCVKWKSDGIRFAVGLYPNRVGIWDILTKKLICETLCCLPCCEVLCLEWISEDRLITGCSKGVLRLNSSNLKCLKKVRNAHDCSIINIVSSCNKNFIATSSMDNNVIVWKVPQLTGHFQIEFITTVRALAWHPWANSLLAIGHGYNQGHVIVWNVNTHKQIAREKTTYKNSSIDCLTFNPLSGELVVSYFVHCTRDRTKGSGIISVLTNIDNVVEEMHMHDGPIPYLLWGNGGKTLDYTENSGIHGVKYICEKQRPTAEKLLWLALLAVSFYICFNMVTQTWIKWLQTPVMISFSQSPTNIWEIPFPAVTVCPQSKVNTRRYNVTAAFRRMWNDNVTSDEVRKFSDASLLCGNRFNVKSNQIADSASIDFFAKIAPSLRDVFGYCYWESDVNCNDIFSPTLTNEGVCFTFNMMDKAQLYTKQAYIKDNYGKHKNISNWTIDDGFFKNNTTSNTSFPRRAITSGDSDKLSLTLQIFLKSISGMCYRSEGFKILLHHPAEVPRFVTRHFRASVNQIFDIAVKPEMTVTSPNVKNYDPHFYTQENCHVECLANYTLATCGCVGYYMPRNLLHQQMISEILSSQHKTDKNPLVDCDCLPSCTSIVYNAEISQSGYQNKETKFKHVTILDIYFKEKTFTSAERNELFSPDFWANCGDAFAKKDSGQPFTDREKMALIRYCEDLKGDKPKLSKKTTLDMSITLDRHNLNFDMGKLLYSCFLPDGTFEAFEPKNNWKMESGYPDKDILGTYPKRVYTSGADQALRIYLLERTANFDFDCKSSLQGFRVIIHNPLTVPQASQNYFRVSPDRSFIAAVMPTLIHTAPDVVRFNAASRNCYMELERPLKYFKQYTQDNCWLECLSNYTLLRCECVSYYMPSKIKSLRNLK</sequence>
<keyword evidence="5 13" id="KW-0812">Transmembrane</keyword>
<keyword evidence="9 14" id="KW-0472">Membrane</keyword>
<feature type="transmembrane region" description="Helical" evidence="14">
    <location>
        <begin position="410"/>
        <end position="432"/>
    </location>
</feature>
<reference evidence="15" key="2">
    <citation type="submission" date="2021-08" db="EMBL/GenBank/DDBJ databases">
        <authorList>
            <person name="Eriksson T."/>
        </authorList>
    </citation>
    <scope>NUCLEOTIDE SEQUENCE</scope>
    <source>
        <strain evidence="15">Stoneville</strain>
        <tissue evidence="15">Whole head</tissue>
    </source>
</reference>
<comment type="subcellular location">
    <subcellularLocation>
        <location evidence="1">Membrane</location>
        <topology evidence="1">Multi-pass membrane protein</topology>
    </subcellularLocation>
</comment>
<feature type="repeat" description="WD" evidence="12">
    <location>
        <begin position="227"/>
        <end position="260"/>
    </location>
</feature>
<dbReference type="Gene3D" id="2.130.10.10">
    <property type="entry name" value="YVTN repeat-like/Quinoprotein amine dehydrogenase"/>
    <property type="match status" value="1"/>
</dbReference>
<evidence type="ECO:0000256" key="3">
    <source>
        <dbReference type="ARBA" id="ARBA00022448"/>
    </source>
</evidence>
<evidence type="ECO:0000256" key="14">
    <source>
        <dbReference type="SAM" id="Phobius"/>
    </source>
</evidence>
<protein>
    <submittedName>
        <fullName evidence="15">Uncharacterized protein</fullName>
    </submittedName>
</protein>
<evidence type="ECO:0000256" key="2">
    <source>
        <dbReference type="ARBA" id="ARBA00007193"/>
    </source>
</evidence>
<keyword evidence="12" id="KW-0853">WD repeat</keyword>
<evidence type="ECO:0000256" key="13">
    <source>
        <dbReference type="RuleBase" id="RU000679"/>
    </source>
</evidence>
<dbReference type="InterPro" id="IPR001680">
    <property type="entry name" value="WD40_rpt"/>
</dbReference>
<dbReference type="InterPro" id="IPR001873">
    <property type="entry name" value="ENaC"/>
</dbReference>
<evidence type="ECO:0000256" key="12">
    <source>
        <dbReference type="PROSITE-ProRule" id="PRU00221"/>
    </source>
</evidence>
<dbReference type="GO" id="GO:0015280">
    <property type="term" value="F:ligand-gated sodium channel activity"/>
    <property type="evidence" value="ECO:0007669"/>
    <property type="project" value="TreeGrafter"/>
</dbReference>
<keyword evidence="6 14" id="KW-1133">Transmembrane helix</keyword>
<evidence type="ECO:0000313" key="16">
    <source>
        <dbReference type="Proteomes" id="UP000719412"/>
    </source>
</evidence>
<dbReference type="Gene3D" id="1.10.287.820">
    <property type="entry name" value="Acid-sensing ion channel domain"/>
    <property type="match status" value="1"/>
</dbReference>
<dbReference type="PROSITE" id="PS01206">
    <property type="entry name" value="ASC"/>
    <property type="match status" value="1"/>
</dbReference>
<dbReference type="GO" id="GO:0005886">
    <property type="term" value="C:plasma membrane"/>
    <property type="evidence" value="ECO:0007669"/>
    <property type="project" value="TreeGrafter"/>
</dbReference>
<dbReference type="InterPro" id="IPR015943">
    <property type="entry name" value="WD40/YVTN_repeat-like_dom_sf"/>
</dbReference>
<dbReference type="Proteomes" id="UP000719412">
    <property type="component" value="Unassembled WGS sequence"/>
</dbReference>
<dbReference type="InterPro" id="IPR020903">
    <property type="entry name" value="ENaC_CS"/>
</dbReference>
<reference evidence="15" key="1">
    <citation type="journal article" date="2020" name="J Insects Food Feed">
        <title>The yellow mealworm (Tenebrio molitor) genome: a resource for the emerging insects as food and feed industry.</title>
        <authorList>
            <person name="Eriksson T."/>
            <person name="Andere A."/>
            <person name="Kelstrup H."/>
            <person name="Emery V."/>
            <person name="Picard C."/>
        </authorList>
    </citation>
    <scope>NUCLEOTIDE SEQUENCE</scope>
    <source>
        <strain evidence="15">Stoneville</strain>
        <tissue evidence="15">Whole head</tissue>
    </source>
</reference>
<evidence type="ECO:0000256" key="8">
    <source>
        <dbReference type="ARBA" id="ARBA00023065"/>
    </source>
</evidence>
<name>A0A8J6HI70_TENMO</name>
<keyword evidence="10 13" id="KW-0739">Sodium transport</keyword>
<dbReference type="SMART" id="SM00320">
    <property type="entry name" value="WD40"/>
    <property type="match status" value="4"/>
</dbReference>
<dbReference type="InterPro" id="IPR036322">
    <property type="entry name" value="WD40_repeat_dom_sf"/>
</dbReference>
<keyword evidence="7" id="KW-0915">Sodium</keyword>
<evidence type="ECO:0000256" key="9">
    <source>
        <dbReference type="ARBA" id="ARBA00023136"/>
    </source>
</evidence>
<keyword evidence="3 13" id="KW-0813">Transport</keyword>
<keyword evidence="4 13" id="KW-0894">Sodium channel</keyword>
<keyword evidence="8 13" id="KW-0406">Ion transport</keyword>
<comment type="caution">
    <text evidence="15">The sequence shown here is derived from an EMBL/GenBank/DDBJ whole genome shotgun (WGS) entry which is preliminary data.</text>
</comment>
<dbReference type="PANTHER" id="PTHR11690">
    <property type="entry name" value="AMILORIDE-SENSITIVE SODIUM CHANNEL-RELATED"/>
    <property type="match status" value="1"/>
</dbReference>
<keyword evidence="16" id="KW-1185">Reference proteome</keyword>
<evidence type="ECO:0000256" key="1">
    <source>
        <dbReference type="ARBA" id="ARBA00004141"/>
    </source>
</evidence>
<evidence type="ECO:0000256" key="4">
    <source>
        <dbReference type="ARBA" id="ARBA00022461"/>
    </source>
</evidence>
<dbReference type="PROSITE" id="PS50082">
    <property type="entry name" value="WD_REPEATS_2"/>
    <property type="match status" value="1"/>
</dbReference>
<accession>A0A8J6HI70</accession>
<evidence type="ECO:0000256" key="11">
    <source>
        <dbReference type="ARBA" id="ARBA00023303"/>
    </source>
</evidence>
<dbReference type="Gene3D" id="2.60.470.10">
    <property type="entry name" value="Acid-sensing ion channels like domains"/>
    <property type="match status" value="1"/>
</dbReference>
<evidence type="ECO:0000256" key="10">
    <source>
        <dbReference type="ARBA" id="ARBA00023201"/>
    </source>
</evidence>
<proteinExistence type="inferred from homology"/>
<dbReference type="AlphaFoldDB" id="A0A8J6HI70"/>
<keyword evidence="11 13" id="KW-0407">Ion channel</keyword>
<dbReference type="Pfam" id="PF00858">
    <property type="entry name" value="ASC"/>
    <property type="match status" value="2"/>
</dbReference>
<gene>
    <name evidence="15" type="ORF">GEV33_008724</name>
</gene>
<evidence type="ECO:0000313" key="15">
    <source>
        <dbReference type="EMBL" id="KAH0814068.1"/>
    </source>
</evidence>
<evidence type="ECO:0000256" key="6">
    <source>
        <dbReference type="ARBA" id="ARBA00022989"/>
    </source>
</evidence>